<feature type="repeat" description="ANK" evidence="3">
    <location>
        <begin position="1041"/>
        <end position="1073"/>
    </location>
</feature>
<dbReference type="PANTHER" id="PTHR24126">
    <property type="entry name" value="ANKYRIN REPEAT, PH AND SEC7 DOMAIN CONTAINING PROTEIN SECG-RELATED"/>
    <property type="match status" value="1"/>
</dbReference>
<dbReference type="SUPFAM" id="SSF48403">
    <property type="entry name" value="Ankyrin repeat"/>
    <property type="match status" value="1"/>
</dbReference>
<dbReference type="Proteomes" id="UP000434172">
    <property type="component" value="Unassembled WGS sequence"/>
</dbReference>
<evidence type="ECO:0000256" key="2">
    <source>
        <dbReference type="ARBA" id="ARBA00023043"/>
    </source>
</evidence>
<dbReference type="InterPro" id="IPR002110">
    <property type="entry name" value="Ankyrin_rpt"/>
</dbReference>
<dbReference type="OrthoDB" id="539213at2759"/>
<dbReference type="Pfam" id="PF12796">
    <property type="entry name" value="Ank_2"/>
    <property type="match status" value="3"/>
</dbReference>
<protein>
    <submittedName>
        <fullName evidence="6">Ankyrin repeat protein</fullName>
    </submittedName>
</protein>
<dbReference type="SMART" id="SM00248">
    <property type="entry name" value="ANK"/>
    <property type="match status" value="11"/>
</dbReference>
<feature type="domain" description="Nephrocystin 3-like N-terminal" evidence="5">
    <location>
        <begin position="268"/>
        <end position="426"/>
    </location>
</feature>
<dbReference type="SUPFAM" id="SSF52540">
    <property type="entry name" value="P-loop containing nucleoside triphosphate hydrolases"/>
    <property type="match status" value="1"/>
</dbReference>
<accession>A0A8H3VWF2</accession>
<sequence>MSGFEIFGLIGTIVAIIDTTIAAYDAIRDLDGLPEAFEEVNNRLPLVQEIFKEAREKTKNATSSSETAAMKKVLKSSEGKLQKLQKIFLKIAGTQESGADNFVVSVYQTLVNKFGKKSRVESLMQDILKDLATLTAYAVFEDATKKRAEELGNAAQMLESVPPSLEESDLDDNTGVRSQVAGRDINNVSDNATMTKNGDHASNYRAKIQYNGIRPPQQSHKSAESSSDVINHNVHYGEDGNVAAELRDLHTIELHATYSKLLNTKVPNTNEWLFHRKEFVEWEKGQFGTGKTFIALSVTRRIEDVERQSGMAPACIHVFLSDGSKRPTTKNLFASLLFQLLMKDEKRIADERLSEFYKRVKGSSEEVIAKEYLDMIICEVRRYSRVFLIVDALDELQGSSQYNPWDEFQKALNQFPKRVSLLITSRQKLGFMLSRRRERHIEIIAQAEDIGLYVEHRITTTPKMERLVQEAEITDSKFRQYIAATITQKAQGLFVCAEMHMNRLAEEDTIGHFKKALNELPDMTPTFEKALQRIEKKPLNQHKLAKQALCWMLFAVRPLTSREVCHAFAVASGTTRLDMELVPKESVLLEACAGIFVTDRERELLSPIHPTANEYLRAIQEEIPGQSSIAKKCLIYISYEEFETKDCSDDIIKLRMIKYPLLKYAASHWAEHYKKGGEPNCLKELAVNFLRNSGKVTSAFKIKNGPGQMTPSAISGLHAVVYFDLFKLASSVQHDINSRCSNDQTALHWAAVYGRTQFIDFLINAGAEKDIADRDGNTPLHLAVFNKHTAVVGNLMEKGAKPDIRNKQNWTPLRWALKYGLWKEVHLLVKHKSEVNTEDKEGWTAFRYAISNQYPPLKILRLMVQNGEDVNSKSQDGWTPLVHAASHGDVGLVKFLLASNAQVDQCNGEGISALGSAATYGHRAVAKILLDGKADVNVVSADGQTPLMRAVLNGDRKLTWLLLDHGADLMVTDSKGKTALHYAVQTGNKRIVWLLLEMMQSFDTKDEDGRTALHFAVESANHSLTWLLLEYMPQVDYRDNDGMTALQIASRTGDERIAEQLLSKGARPNLQDQEGKTALHHATISGRPGIVELLVRAHADINLQDSRGLTAQHYISRSS</sequence>
<feature type="repeat" description="ANK" evidence="3">
    <location>
        <begin position="876"/>
        <end position="908"/>
    </location>
</feature>
<feature type="domain" description="NACHT-NTPase and P-loop NTPases N-terminal" evidence="4">
    <location>
        <begin position="10"/>
        <end position="134"/>
    </location>
</feature>
<feature type="repeat" description="ANK" evidence="3">
    <location>
        <begin position="1008"/>
        <end position="1040"/>
    </location>
</feature>
<dbReference type="PROSITE" id="PS50297">
    <property type="entry name" value="ANK_REP_REGION"/>
    <property type="match status" value="9"/>
</dbReference>
<dbReference type="InterPro" id="IPR036770">
    <property type="entry name" value="Ankyrin_rpt-contain_sf"/>
</dbReference>
<feature type="repeat" description="ANK" evidence="3">
    <location>
        <begin position="909"/>
        <end position="941"/>
    </location>
</feature>
<dbReference type="InterPro" id="IPR027417">
    <property type="entry name" value="P-loop_NTPase"/>
</dbReference>
<dbReference type="InterPro" id="IPR031352">
    <property type="entry name" value="SesA"/>
</dbReference>
<dbReference type="Pfam" id="PF00023">
    <property type="entry name" value="Ank"/>
    <property type="match status" value="3"/>
</dbReference>
<keyword evidence="7" id="KW-1185">Reference proteome</keyword>
<organism evidence="6 7">
    <name type="scientific">Colletotrichum asianum</name>
    <dbReference type="NCBI Taxonomy" id="702518"/>
    <lineage>
        <taxon>Eukaryota</taxon>
        <taxon>Fungi</taxon>
        <taxon>Dikarya</taxon>
        <taxon>Ascomycota</taxon>
        <taxon>Pezizomycotina</taxon>
        <taxon>Sordariomycetes</taxon>
        <taxon>Hypocreomycetidae</taxon>
        <taxon>Glomerellales</taxon>
        <taxon>Glomerellaceae</taxon>
        <taxon>Colletotrichum</taxon>
        <taxon>Colletotrichum gloeosporioides species complex</taxon>
    </lineage>
</organism>
<name>A0A8H3VWF2_9PEZI</name>
<feature type="repeat" description="ANK" evidence="3">
    <location>
        <begin position="775"/>
        <end position="807"/>
    </location>
</feature>
<reference evidence="6 7" key="1">
    <citation type="submission" date="2019-12" db="EMBL/GenBank/DDBJ databases">
        <title>A genome sequence resource for the geographically widespread anthracnose pathogen Colletotrichum asianum.</title>
        <authorList>
            <person name="Meng Y."/>
        </authorList>
    </citation>
    <scope>NUCLEOTIDE SEQUENCE [LARGE SCALE GENOMIC DNA]</scope>
    <source>
        <strain evidence="6 7">ICMP 18580</strain>
    </source>
</reference>
<dbReference type="EMBL" id="WOWK01000193">
    <property type="protein sequence ID" value="KAF0315645.1"/>
    <property type="molecule type" value="Genomic_DNA"/>
</dbReference>
<feature type="repeat" description="ANK" evidence="3">
    <location>
        <begin position="942"/>
        <end position="974"/>
    </location>
</feature>
<dbReference type="AlphaFoldDB" id="A0A8H3VWF2"/>
<feature type="repeat" description="ANK" evidence="3">
    <location>
        <begin position="975"/>
        <end position="1007"/>
    </location>
</feature>
<keyword evidence="1" id="KW-0677">Repeat</keyword>
<proteinExistence type="predicted"/>
<dbReference type="Gene3D" id="3.40.50.300">
    <property type="entry name" value="P-loop containing nucleotide triphosphate hydrolases"/>
    <property type="match status" value="1"/>
</dbReference>
<dbReference type="PROSITE" id="PS50088">
    <property type="entry name" value="ANK_REPEAT"/>
    <property type="match status" value="10"/>
</dbReference>
<feature type="repeat" description="ANK" evidence="3">
    <location>
        <begin position="742"/>
        <end position="774"/>
    </location>
</feature>
<evidence type="ECO:0000313" key="7">
    <source>
        <dbReference type="Proteomes" id="UP000434172"/>
    </source>
</evidence>
<evidence type="ECO:0000256" key="1">
    <source>
        <dbReference type="ARBA" id="ARBA00022737"/>
    </source>
</evidence>
<dbReference type="PANTHER" id="PTHR24126:SF14">
    <property type="entry name" value="ANK_REP_REGION DOMAIN-CONTAINING PROTEIN"/>
    <property type="match status" value="1"/>
</dbReference>
<dbReference type="Gene3D" id="1.25.40.20">
    <property type="entry name" value="Ankyrin repeat-containing domain"/>
    <property type="match status" value="4"/>
</dbReference>
<feature type="repeat" description="ANK" evidence="3">
    <location>
        <begin position="1074"/>
        <end position="1106"/>
    </location>
</feature>
<evidence type="ECO:0000259" key="5">
    <source>
        <dbReference type="Pfam" id="PF24883"/>
    </source>
</evidence>
<comment type="caution">
    <text evidence="6">The sequence shown here is derived from an EMBL/GenBank/DDBJ whole genome shotgun (WGS) entry which is preliminary data.</text>
</comment>
<dbReference type="Pfam" id="PF24883">
    <property type="entry name" value="NPHP3_N"/>
    <property type="match status" value="1"/>
</dbReference>
<evidence type="ECO:0000313" key="6">
    <source>
        <dbReference type="EMBL" id="KAF0315645.1"/>
    </source>
</evidence>
<gene>
    <name evidence="6" type="ORF">GQ607_017132</name>
</gene>
<feature type="repeat" description="ANK" evidence="3">
    <location>
        <begin position="841"/>
        <end position="875"/>
    </location>
</feature>
<evidence type="ECO:0000259" key="4">
    <source>
        <dbReference type="Pfam" id="PF17107"/>
    </source>
</evidence>
<dbReference type="PRINTS" id="PR01415">
    <property type="entry name" value="ANKYRIN"/>
</dbReference>
<keyword evidence="2 3" id="KW-0040">ANK repeat</keyword>
<evidence type="ECO:0000256" key="3">
    <source>
        <dbReference type="PROSITE-ProRule" id="PRU00023"/>
    </source>
</evidence>
<dbReference type="Pfam" id="PF17107">
    <property type="entry name" value="SesA"/>
    <property type="match status" value="1"/>
</dbReference>
<dbReference type="InterPro" id="IPR056884">
    <property type="entry name" value="NPHP3-like_N"/>
</dbReference>